<gene>
    <name evidence="1" type="ORF">K469DRAFT_36877</name>
</gene>
<dbReference type="EMBL" id="ML994713">
    <property type="protein sequence ID" value="KAF2176225.1"/>
    <property type="molecule type" value="Genomic_DNA"/>
</dbReference>
<keyword evidence="2" id="KW-1185">Reference proteome</keyword>
<proteinExistence type="predicted"/>
<sequence>MPLARALASPTSMTCRLDLKSIGNGALPPLISGKYLLCACSLKSSLSSIKSAFIKPKPYGVPPVPSCVPRGHFSLPSGSTCRVCKSYHDWIEGPLICCRWWQQRRLPQHQLSQYSRPGCLRSCPQYLAPRTLDWTCGLPKIREACASVMPPP</sequence>
<name>A0A6A6DAU4_9PEZI</name>
<reference evidence="1" key="1">
    <citation type="journal article" date="2020" name="Stud. Mycol.">
        <title>101 Dothideomycetes genomes: a test case for predicting lifestyles and emergence of pathogens.</title>
        <authorList>
            <person name="Haridas S."/>
            <person name="Albert R."/>
            <person name="Binder M."/>
            <person name="Bloem J."/>
            <person name="Labutti K."/>
            <person name="Salamov A."/>
            <person name="Andreopoulos B."/>
            <person name="Baker S."/>
            <person name="Barry K."/>
            <person name="Bills G."/>
            <person name="Bluhm B."/>
            <person name="Cannon C."/>
            <person name="Castanera R."/>
            <person name="Culley D."/>
            <person name="Daum C."/>
            <person name="Ezra D."/>
            <person name="Gonzalez J."/>
            <person name="Henrissat B."/>
            <person name="Kuo A."/>
            <person name="Liang C."/>
            <person name="Lipzen A."/>
            <person name="Lutzoni F."/>
            <person name="Magnuson J."/>
            <person name="Mondo S."/>
            <person name="Nolan M."/>
            <person name="Ohm R."/>
            <person name="Pangilinan J."/>
            <person name="Park H.-J."/>
            <person name="Ramirez L."/>
            <person name="Alfaro M."/>
            <person name="Sun H."/>
            <person name="Tritt A."/>
            <person name="Yoshinaga Y."/>
            <person name="Zwiers L.-H."/>
            <person name="Turgeon B."/>
            <person name="Goodwin S."/>
            <person name="Spatafora J."/>
            <person name="Crous P."/>
            <person name="Grigoriev I."/>
        </authorList>
    </citation>
    <scope>NUCLEOTIDE SEQUENCE</scope>
    <source>
        <strain evidence="1">CBS 207.26</strain>
    </source>
</reference>
<dbReference type="AlphaFoldDB" id="A0A6A6DAU4"/>
<evidence type="ECO:0000313" key="2">
    <source>
        <dbReference type="Proteomes" id="UP000800200"/>
    </source>
</evidence>
<evidence type="ECO:0000313" key="1">
    <source>
        <dbReference type="EMBL" id="KAF2176225.1"/>
    </source>
</evidence>
<organism evidence="1 2">
    <name type="scientific">Zopfia rhizophila CBS 207.26</name>
    <dbReference type="NCBI Taxonomy" id="1314779"/>
    <lineage>
        <taxon>Eukaryota</taxon>
        <taxon>Fungi</taxon>
        <taxon>Dikarya</taxon>
        <taxon>Ascomycota</taxon>
        <taxon>Pezizomycotina</taxon>
        <taxon>Dothideomycetes</taxon>
        <taxon>Dothideomycetes incertae sedis</taxon>
        <taxon>Zopfiaceae</taxon>
        <taxon>Zopfia</taxon>
    </lineage>
</organism>
<protein>
    <submittedName>
        <fullName evidence="1">Uncharacterized protein</fullName>
    </submittedName>
</protein>
<accession>A0A6A6DAU4</accession>
<dbReference type="Proteomes" id="UP000800200">
    <property type="component" value="Unassembled WGS sequence"/>
</dbReference>